<accession>A0ABR2UU50</accession>
<evidence type="ECO:0000259" key="2">
    <source>
        <dbReference type="Pfam" id="PF12697"/>
    </source>
</evidence>
<keyword evidence="4" id="KW-1185">Reference proteome</keyword>
<dbReference type="EMBL" id="JARVKF010000395">
    <property type="protein sequence ID" value="KAK9417921.1"/>
    <property type="molecule type" value="Genomic_DNA"/>
</dbReference>
<comment type="similarity">
    <text evidence="1">Belongs to the peptidase S33 family. ABHD4/ABHD5 subfamily.</text>
</comment>
<dbReference type="PANTHER" id="PTHR42886">
    <property type="entry name" value="RE40534P-RELATED"/>
    <property type="match status" value="1"/>
</dbReference>
<comment type="caution">
    <text evidence="3">The sequence shown here is derived from an EMBL/GenBank/DDBJ whole genome shotgun (WGS) entry which is preliminary data.</text>
</comment>
<reference evidence="3 4" key="1">
    <citation type="journal article" date="2024" name="J. Plant Pathol.">
        <title>Sequence and assembly of the genome of Seiridium unicorne, isolate CBS 538.82, causal agent of cypress canker disease.</title>
        <authorList>
            <person name="Scali E."/>
            <person name="Rocca G.D."/>
            <person name="Danti R."/>
            <person name="Garbelotto M."/>
            <person name="Barberini S."/>
            <person name="Baroncelli R."/>
            <person name="Emiliani G."/>
        </authorList>
    </citation>
    <scope>NUCLEOTIDE SEQUENCE [LARGE SCALE GENOMIC DNA]</scope>
    <source>
        <strain evidence="3 4">BM-138-508</strain>
    </source>
</reference>
<dbReference type="GO" id="GO:0016787">
    <property type="term" value="F:hydrolase activity"/>
    <property type="evidence" value="ECO:0007669"/>
    <property type="project" value="UniProtKB-KW"/>
</dbReference>
<gene>
    <name evidence="3" type="ORF">SUNI508_08569</name>
</gene>
<dbReference type="SUPFAM" id="SSF53474">
    <property type="entry name" value="alpha/beta-Hydrolases"/>
    <property type="match status" value="1"/>
</dbReference>
<feature type="domain" description="AB hydrolase-1" evidence="2">
    <location>
        <begin position="43"/>
        <end position="291"/>
    </location>
</feature>
<dbReference type="Gene3D" id="3.40.50.1820">
    <property type="entry name" value="alpha/beta hydrolase"/>
    <property type="match status" value="1"/>
</dbReference>
<dbReference type="InterPro" id="IPR000073">
    <property type="entry name" value="AB_hydrolase_1"/>
</dbReference>
<protein>
    <submittedName>
        <fullName evidence="3">Alpha/Beta hydrolase protein</fullName>
    </submittedName>
</protein>
<dbReference type="InterPro" id="IPR029058">
    <property type="entry name" value="AB_hydrolase_fold"/>
</dbReference>
<organism evidence="3 4">
    <name type="scientific">Seiridium unicorne</name>
    <dbReference type="NCBI Taxonomy" id="138068"/>
    <lineage>
        <taxon>Eukaryota</taxon>
        <taxon>Fungi</taxon>
        <taxon>Dikarya</taxon>
        <taxon>Ascomycota</taxon>
        <taxon>Pezizomycotina</taxon>
        <taxon>Sordariomycetes</taxon>
        <taxon>Xylariomycetidae</taxon>
        <taxon>Amphisphaeriales</taxon>
        <taxon>Sporocadaceae</taxon>
        <taxon>Seiridium</taxon>
    </lineage>
</organism>
<evidence type="ECO:0000313" key="4">
    <source>
        <dbReference type="Proteomes" id="UP001408356"/>
    </source>
</evidence>
<dbReference type="Pfam" id="PF12697">
    <property type="entry name" value="Abhydrolase_6"/>
    <property type="match status" value="1"/>
</dbReference>
<keyword evidence="3" id="KW-0378">Hydrolase</keyword>
<evidence type="ECO:0000313" key="3">
    <source>
        <dbReference type="EMBL" id="KAK9417921.1"/>
    </source>
</evidence>
<dbReference type="PANTHER" id="PTHR42886:SF29">
    <property type="entry name" value="PUMMELIG, ISOFORM A"/>
    <property type="match status" value="1"/>
</dbReference>
<sequence>MASDVAPIQASSEAVLIPWRNAPLTVELRKGESTTGGGPTPFIVFVNGLGSSRASWAETLRRLPRHYTLLTYDRFGQGDTPPLPDDVPEELRDGTAAARDLFELIQELAKKGRIDLSRSKTVLAAHSIGAAIARLLLINHSVGAVGGALLLDPSIVNSDFVSLFPEPRDDEPEELTRTRDATRRIFHPSVPNPERFNRKNFAELLPFAQKPALETDPYVTVVAHDPTVAFGEASEKMGISTKYARQYIEPYWQDYNKKLLLAVSEGRRKGPVVAERADHFIQKDRPDIVADEIKYLVDRVTPTK</sequence>
<evidence type="ECO:0000256" key="1">
    <source>
        <dbReference type="ARBA" id="ARBA00038097"/>
    </source>
</evidence>
<name>A0ABR2UU50_9PEZI</name>
<proteinExistence type="inferred from homology"/>
<dbReference type="Proteomes" id="UP001408356">
    <property type="component" value="Unassembled WGS sequence"/>
</dbReference>